<evidence type="ECO:0000256" key="1">
    <source>
        <dbReference type="SAM" id="MobiDB-lite"/>
    </source>
</evidence>
<accession>A0AAN4UQV3</accession>
<dbReference type="Proteomes" id="UP000199541">
    <property type="component" value="Unassembled WGS sequence"/>
</dbReference>
<evidence type="ECO:0000313" key="4">
    <source>
        <dbReference type="Proteomes" id="UP000199541"/>
    </source>
</evidence>
<protein>
    <recommendedName>
        <fullName evidence="6">Cation transport ATPase</fullName>
    </recommendedName>
</protein>
<feature type="region of interest" description="Disordered" evidence="1">
    <location>
        <begin position="19"/>
        <end position="40"/>
    </location>
</feature>
<evidence type="ECO:0000313" key="3">
    <source>
        <dbReference type="EMBL" id="SDW98142.1"/>
    </source>
</evidence>
<organism evidence="2 5">
    <name type="scientific">Allgaiera indica</name>
    <dbReference type="NCBI Taxonomy" id="765699"/>
    <lineage>
        <taxon>Bacteria</taxon>
        <taxon>Pseudomonadati</taxon>
        <taxon>Pseudomonadota</taxon>
        <taxon>Alphaproteobacteria</taxon>
        <taxon>Rhodobacterales</taxon>
        <taxon>Paracoccaceae</taxon>
        <taxon>Allgaiera</taxon>
    </lineage>
</organism>
<dbReference type="AlphaFoldDB" id="A0AAN4UQV3"/>
<evidence type="ECO:0000313" key="5">
    <source>
        <dbReference type="Proteomes" id="UP000634647"/>
    </source>
</evidence>
<sequence>MRKATLLMEHAMRTRCSDMARRPARVGATRTAHPTPPKAPSIARGWALKSAAVLLLLVAGCTSLPAPRSMPVARGSVVIEGPAGYCIDTKGSRDTTAGTFVLLGSCASISGVSTQPRPQAPAILTAAVSAGSSGAGIAGSEKRLARYFESRAGRAALSRSGKARTVTILGHYDGDGAFFLHLRDSSARPDPTVSWRVLFDLNGHIVTLSVVGLPGRPISARHSEALLRAFMAQVRAASPHPAPRKTTG</sequence>
<evidence type="ECO:0008006" key="6">
    <source>
        <dbReference type="Google" id="ProtNLM"/>
    </source>
</evidence>
<dbReference type="Proteomes" id="UP000634647">
    <property type="component" value="Unassembled WGS sequence"/>
</dbReference>
<reference evidence="2" key="3">
    <citation type="submission" date="2023-06" db="EMBL/GenBank/DDBJ databases">
        <authorList>
            <person name="Sun Q."/>
            <person name="Zhou Y."/>
        </authorList>
    </citation>
    <scope>NUCLEOTIDE SEQUENCE</scope>
    <source>
        <strain evidence="2">CGMCC 1.10859</strain>
    </source>
</reference>
<proteinExistence type="predicted"/>
<reference evidence="2" key="1">
    <citation type="journal article" date="2014" name="Int. J. Syst. Evol. Microbiol.">
        <title>Complete genome sequence of Corynebacterium casei LMG S-19264T (=DSM 44701T), isolated from a smear-ripened cheese.</title>
        <authorList>
            <consortium name="US DOE Joint Genome Institute (JGI-PGF)"/>
            <person name="Walter F."/>
            <person name="Albersmeier A."/>
            <person name="Kalinowski J."/>
            <person name="Ruckert C."/>
        </authorList>
    </citation>
    <scope>NUCLEOTIDE SEQUENCE</scope>
    <source>
        <strain evidence="2">CGMCC 1.10859</strain>
    </source>
</reference>
<reference evidence="3 4" key="2">
    <citation type="submission" date="2016-10" db="EMBL/GenBank/DDBJ databases">
        <authorList>
            <person name="Varghese N."/>
            <person name="Submissions S."/>
        </authorList>
    </citation>
    <scope>NUCLEOTIDE SEQUENCE [LARGE SCALE GENOMIC DNA]</scope>
    <source>
        <strain evidence="3 4">DSM 24802</strain>
    </source>
</reference>
<comment type="caution">
    <text evidence="2">The sequence shown here is derived from an EMBL/GenBank/DDBJ whole genome shotgun (WGS) entry which is preliminary data.</text>
</comment>
<dbReference type="EMBL" id="BNAB01000007">
    <property type="protein sequence ID" value="GHE01605.1"/>
    <property type="molecule type" value="Genomic_DNA"/>
</dbReference>
<gene>
    <name evidence="2" type="ORF">GCM10008024_17560</name>
    <name evidence="3" type="ORF">SAMN05444006_108195</name>
</gene>
<evidence type="ECO:0000313" key="2">
    <source>
        <dbReference type="EMBL" id="GHE01605.1"/>
    </source>
</evidence>
<dbReference type="EMBL" id="FNOB01000008">
    <property type="protein sequence ID" value="SDW98142.1"/>
    <property type="molecule type" value="Genomic_DNA"/>
</dbReference>
<name>A0AAN4UQV3_9RHOB</name>
<keyword evidence="4" id="KW-1185">Reference proteome</keyword>